<keyword evidence="5" id="KW-0119">Carbohydrate metabolism</keyword>
<evidence type="ECO:0000256" key="4">
    <source>
        <dbReference type="ARBA" id="ARBA00023239"/>
    </source>
</evidence>
<accession>A0A9D1ETI6</accession>
<evidence type="ECO:0000256" key="1">
    <source>
        <dbReference type="ARBA" id="ARBA00004761"/>
    </source>
</evidence>
<dbReference type="NCBIfam" id="TIGR01182">
    <property type="entry name" value="eda"/>
    <property type="match status" value="1"/>
</dbReference>
<dbReference type="Gene3D" id="3.20.20.70">
    <property type="entry name" value="Aldolase class I"/>
    <property type="match status" value="1"/>
</dbReference>
<name>A0A9D1ETI6_9FIRM</name>
<comment type="similarity">
    <text evidence="2">Belongs to the KHG/KDPG aldolase family.</text>
</comment>
<comment type="caution">
    <text evidence="6">The sequence shown here is derived from an EMBL/GenBank/DDBJ whole genome shotgun (WGS) entry which is preliminary data.</text>
</comment>
<proteinExistence type="inferred from homology"/>
<gene>
    <name evidence="6" type="ORF">IAB44_10660</name>
</gene>
<evidence type="ECO:0000256" key="5">
    <source>
        <dbReference type="ARBA" id="ARBA00023277"/>
    </source>
</evidence>
<dbReference type="InterPro" id="IPR013785">
    <property type="entry name" value="Aldolase_TIM"/>
</dbReference>
<organism evidence="6 7">
    <name type="scientific">Candidatus Limivivens intestinipullorum</name>
    <dbReference type="NCBI Taxonomy" id="2840858"/>
    <lineage>
        <taxon>Bacteria</taxon>
        <taxon>Bacillati</taxon>
        <taxon>Bacillota</taxon>
        <taxon>Clostridia</taxon>
        <taxon>Lachnospirales</taxon>
        <taxon>Lachnospiraceae</taxon>
        <taxon>Lachnospiraceae incertae sedis</taxon>
        <taxon>Candidatus Limivivens</taxon>
    </lineage>
</organism>
<dbReference type="InterPro" id="IPR000887">
    <property type="entry name" value="Aldlse_KDPG_KHG"/>
</dbReference>
<dbReference type="SUPFAM" id="SSF51569">
    <property type="entry name" value="Aldolase"/>
    <property type="match status" value="1"/>
</dbReference>
<evidence type="ECO:0000313" key="6">
    <source>
        <dbReference type="EMBL" id="HIS31992.1"/>
    </source>
</evidence>
<keyword evidence="4" id="KW-0456">Lyase</keyword>
<dbReference type="Proteomes" id="UP000823935">
    <property type="component" value="Unassembled WGS sequence"/>
</dbReference>
<dbReference type="PANTHER" id="PTHR30246:SF1">
    <property type="entry name" value="2-DEHYDRO-3-DEOXY-6-PHOSPHOGALACTONATE ALDOLASE-RELATED"/>
    <property type="match status" value="1"/>
</dbReference>
<dbReference type="GO" id="GO:0016829">
    <property type="term" value="F:lyase activity"/>
    <property type="evidence" value="ECO:0007669"/>
    <property type="project" value="UniProtKB-KW"/>
</dbReference>
<evidence type="ECO:0000313" key="7">
    <source>
        <dbReference type="Proteomes" id="UP000823935"/>
    </source>
</evidence>
<comment type="pathway">
    <text evidence="1">Carbohydrate acid metabolism.</text>
</comment>
<dbReference type="AlphaFoldDB" id="A0A9D1ETI6"/>
<reference evidence="6" key="1">
    <citation type="submission" date="2020-10" db="EMBL/GenBank/DDBJ databases">
        <authorList>
            <person name="Gilroy R."/>
        </authorList>
    </citation>
    <scope>NUCLEOTIDE SEQUENCE</scope>
    <source>
        <strain evidence="6">CHK190-19873</strain>
    </source>
</reference>
<dbReference type="EMBL" id="DVIQ01000064">
    <property type="protein sequence ID" value="HIS31992.1"/>
    <property type="molecule type" value="Genomic_DNA"/>
</dbReference>
<evidence type="ECO:0000256" key="3">
    <source>
        <dbReference type="ARBA" id="ARBA00011233"/>
    </source>
</evidence>
<reference evidence="6" key="2">
    <citation type="journal article" date="2021" name="PeerJ">
        <title>Extensive microbial diversity within the chicken gut microbiome revealed by metagenomics and culture.</title>
        <authorList>
            <person name="Gilroy R."/>
            <person name="Ravi A."/>
            <person name="Getino M."/>
            <person name="Pursley I."/>
            <person name="Horton D.L."/>
            <person name="Alikhan N.F."/>
            <person name="Baker D."/>
            <person name="Gharbi K."/>
            <person name="Hall N."/>
            <person name="Watson M."/>
            <person name="Adriaenssens E.M."/>
            <person name="Foster-Nyarko E."/>
            <person name="Jarju S."/>
            <person name="Secka A."/>
            <person name="Antonio M."/>
            <person name="Oren A."/>
            <person name="Chaudhuri R.R."/>
            <person name="La Ragione R."/>
            <person name="Hildebrand F."/>
            <person name="Pallen M.J."/>
        </authorList>
    </citation>
    <scope>NUCLEOTIDE SEQUENCE</scope>
    <source>
        <strain evidence="6">CHK190-19873</strain>
    </source>
</reference>
<dbReference type="Pfam" id="PF01081">
    <property type="entry name" value="Aldolase"/>
    <property type="match status" value="1"/>
</dbReference>
<dbReference type="CDD" id="cd00452">
    <property type="entry name" value="KDPG_aldolase"/>
    <property type="match status" value="1"/>
</dbReference>
<protein>
    <submittedName>
        <fullName evidence="6">Bifunctional 4-hydroxy-2-oxoglutarate aldolase/2-dehydro-3-deoxy-phosphogluconate aldolase</fullName>
    </submittedName>
</protein>
<evidence type="ECO:0000256" key="2">
    <source>
        <dbReference type="ARBA" id="ARBA00006906"/>
    </source>
</evidence>
<sequence>MHNIIKKHPVIAILRNTPPEDLGNYVQALYDGGFRAFEVSFSAEGAAGQLAWIKEHLPEDACVGAGTILTEDDARRAVQAGADFMLSPSSDPPVMEYCRSRQIPLLPGVFSPTDVSRCLSYGYRTLKLFPASDLPLHYIKSLKGPFPQAEFVAVGGISPENTAEYLNAGYVGVGIGSSLTDKTLFARKDWGQITEDIRRFLGGKIC</sequence>
<comment type="subunit">
    <text evidence="3">Homotrimer.</text>
</comment>
<dbReference type="PANTHER" id="PTHR30246">
    <property type="entry name" value="2-KETO-3-DEOXY-6-PHOSPHOGLUCONATE ALDOLASE"/>
    <property type="match status" value="1"/>
</dbReference>